<dbReference type="InterPro" id="IPR033580">
    <property type="entry name" value="Nurim-like"/>
</dbReference>
<comment type="subcellular location">
    <subcellularLocation>
        <location evidence="1">Membrane</location>
        <topology evidence="1">Multi-pass membrane protein</topology>
    </subcellularLocation>
</comment>
<dbReference type="EMBL" id="JABAHT010000152">
    <property type="protein sequence ID" value="KAF4663062.1"/>
    <property type="molecule type" value="Genomic_DNA"/>
</dbReference>
<comment type="caution">
    <text evidence="9">The sequence shown here is derived from an EMBL/GenBank/DDBJ whole genome shotgun (WGS) entry which is preliminary data.</text>
</comment>
<evidence type="ECO:0000256" key="6">
    <source>
        <dbReference type="ARBA" id="ARBA00031700"/>
    </source>
</evidence>
<keyword evidence="3 8" id="KW-0812">Transmembrane</keyword>
<proteinExistence type="inferred from homology"/>
<feature type="transmembrane region" description="Helical" evidence="8">
    <location>
        <begin position="128"/>
        <end position="152"/>
    </location>
</feature>
<feature type="transmembrane region" description="Helical" evidence="8">
    <location>
        <begin position="7"/>
        <end position="25"/>
    </location>
</feature>
<keyword evidence="4 8" id="KW-1133">Transmembrane helix</keyword>
<evidence type="ECO:0000256" key="8">
    <source>
        <dbReference type="SAM" id="Phobius"/>
    </source>
</evidence>
<evidence type="ECO:0000313" key="10">
    <source>
        <dbReference type="Proteomes" id="UP000570595"/>
    </source>
</evidence>
<protein>
    <recommendedName>
        <fullName evidence="7">Nuclear envelope membrane protein</fullName>
    </recommendedName>
    <alternativeName>
        <fullName evidence="6">Nuclear rim protein</fullName>
    </alternativeName>
</protein>
<sequence length="405" mass="45998">MAFGAAAYLLSRSAFINVHFVYLYWLNFIFNDPFGIGGNTMDSREVLPSEECTHFDPKAFVSNIGAFLIFSATHSLLARTAVKRFLGLEGKPYERPLFAFLSPITWFLSIYGWTPIGNCSRFDILSIGLTQVLISGGIFLLANLYLLGLFYVMPDHVFGTSRYKLAEGEEPPHELLTTFPYNLVRHPAASSFLWMYWVLPAYTVNHLQLAALWTIYIIPATLLFEEGGLRGAEGEFGDAYEEYASKVNAFTPSKHAIANVLGCPVGQRTDRKSASGILNFRSRPVVVVVIIVELVMGGRRLLHGNYFTRYLFGSLAVLWIAEYAAACQYGIPRHRNPNWMWSWWLEKQNQIKNGEIPANTPGYAMVKWNNEAEQRWLKTLNVEAMNEEFARRREAYYKGHGHHGH</sequence>
<feature type="transmembrane region" description="Helical" evidence="8">
    <location>
        <begin position="97"/>
        <end position="116"/>
    </location>
</feature>
<organism evidence="9 10">
    <name type="scientific">Perkinsus olseni</name>
    <name type="common">Perkinsus atlanticus</name>
    <dbReference type="NCBI Taxonomy" id="32597"/>
    <lineage>
        <taxon>Eukaryota</taxon>
        <taxon>Sar</taxon>
        <taxon>Alveolata</taxon>
        <taxon>Perkinsozoa</taxon>
        <taxon>Perkinsea</taxon>
        <taxon>Perkinsida</taxon>
        <taxon>Perkinsidae</taxon>
        <taxon>Perkinsus</taxon>
    </lineage>
</organism>
<evidence type="ECO:0000256" key="1">
    <source>
        <dbReference type="ARBA" id="ARBA00004141"/>
    </source>
</evidence>
<dbReference type="OrthoDB" id="427119at2759"/>
<dbReference type="PANTHER" id="PTHR31040:SF1">
    <property type="entry name" value="NURIM"/>
    <property type="match status" value="1"/>
</dbReference>
<accession>A0A7J6LUS7</accession>
<dbReference type="GO" id="GO:0031965">
    <property type="term" value="C:nuclear membrane"/>
    <property type="evidence" value="ECO:0007669"/>
    <property type="project" value="TreeGrafter"/>
</dbReference>
<name>A0A7J6LUS7_PEROL</name>
<gene>
    <name evidence="9" type="ORF">FOZ61_001997</name>
</gene>
<dbReference type="Gene3D" id="1.20.120.1630">
    <property type="match status" value="1"/>
</dbReference>
<dbReference type="PANTHER" id="PTHR31040">
    <property type="entry name" value="NURIM"/>
    <property type="match status" value="1"/>
</dbReference>
<evidence type="ECO:0000313" key="9">
    <source>
        <dbReference type="EMBL" id="KAF4663062.1"/>
    </source>
</evidence>
<evidence type="ECO:0000256" key="4">
    <source>
        <dbReference type="ARBA" id="ARBA00022989"/>
    </source>
</evidence>
<reference evidence="9 10" key="1">
    <citation type="submission" date="2020-04" db="EMBL/GenBank/DDBJ databases">
        <title>Perkinsus olseni comparative genomics.</title>
        <authorList>
            <person name="Bogema D.R."/>
        </authorList>
    </citation>
    <scope>NUCLEOTIDE SEQUENCE [LARGE SCALE GENOMIC DNA]</scope>
    <source>
        <strain evidence="9">ATCC PRA-179</strain>
    </source>
</reference>
<keyword evidence="5 8" id="KW-0472">Membrane</keyword>
<comment type="similarity">
    <text evidence="2">Belongs to the nurim family.</text>
</comment>
<dbReference type="AlphaFoldDB" id="A0A7J6LUS7"/>
<evidence type="ECO:0000256" key="2">
    <source>
        <dbReference type="ARBA" id="ARBA00010631"/>
    </source>
</evidence>
<feature type="transmembrane region" description="Helical" evidence="8">
    <location>
        <begin position="310"/>
        <end position="331"/>
    </location>
</feature>
<evidence type="ECO:0000256" key="7">
    <source>
        <dbReference type="ARBA" id="ARBA00032957"/>
    </source>
</evidence>
<feature type="transmembrane region" description="Helical" evidence="8">
    <location>
        <begin position="59"/>
        <end position="77"/>
    </location>
</feature>
<evidence type="ECO:0000256" key="5">
    <source>
        <dbReference type="ARBA" id="ARBA00023136"/>
    </source>
</evidence>
<dbReference type="Proteomes" id="UP000570595">
    <property type="component" value="Unassembled WGS sequence"/>
</dbReference>
<evidence type="ECO:0000256" key="3">
    <source>
        <dbReference type="ARBA" id="ARBA00022692"/>
    </source>
</evidence>